<keyword evidence="5 7" id="KW-1133">Transmembrane helix</keyword>
<dbReference type="GO" id="GO:0005886">
    <property type="term" value="C:plasma membrane"/>
    <property type="evidence" value="ECO:0007669"/>
    <property type="project" value="UniProtKB-SubCell"/>
</dbReference>
<dbReference type="OrthoDB" id="9810206at2"/>
<dbReference type="Pfam" id="PF07681">
    <property type="entry name" value="DoxX"/>
    <property type="match status" value="1"/>
</dbReference>
<keyword evidence="6 7" id="KW-0472">Membrane</keyword>
<accession>A0A1H7KVC1</accession>
<evidence type="ECO:0000256" key="5">
    <source>
        <dbReference type="ARBA" id="ARBA00022989"/>
    </source>
</evidence>
<evidence type="ECO:0000313" key="9">
    <source>
        <dbReference type="Proteomes" id="UP000199664"/>
    </source>
</evidence>
<dbReference type="AlphaFoldDB" id="A0A1H7KVC1"/>
<dbReference type="PANTHER" id="PTHR33452">
    <property type="entry name" value="OXIDOREDUCTASE CATD-RELATED"/>
    <property type="match status" value="1"/>
</dbReference>
<organism evidence="8 9">
    <name type="scientific">Bosea lupini</name>
    <dbReference type="NCBI Taxonomy" id="1036779"/>
    <lineage>
        <taxon>Bacteria</taxon>
        <taxon>Pseudomonadati</taxon>
        <taxon>Pseudomonadota</taxon>
        <taxon>Alphaproteobacteria</taxon>
        <taxon>Hyphomicrobiales</taxon>
        <taxon>Boseaceae</taxon>
        <taxon>Bosea</taxon>
    </lineage>
</organism>
<sequence length="127" mass="13328">MNNPALGDAAKLIGRILLALMFVLAGWSKISGYAGTQAYMASAGVPGILLPLVIIVELIGGLMIVVGFKTRLVALALFAFTIVASVLFHMNWAQPMQQLLFMKNLAVAGGFLVLFAAGAGAYSVDKD</sequence>
<proteinExistence type="inferred from homology"/>
<evidence type="ECO:0000256" key="3">
    <source>
        <dbReference type="ARBA" id="ARBA00022475"/>
    </source>
</evidence>
<dbReference type="PANTHER" id="PTHR33452:SF1">
    <property type="entry name" value="INNER MEMBRANE PROTEIN YPHA-RELATED"/>
    <property type="match status" value="1"/>
</dbReference>
<feature type="transmembrane region" description="Helical" evidence="7">
    <location>
        <begin position="72"/>
        <end position="93"/>
    </location>
</feature>
<keyword evidence="9" id="KW-1185">Reference proteome</keyword>
<evidence type="ECO:0000256" key="7">
    <source>
        <dbReference type="SAM" id="Phobius"/>
    </source>
</evidence>
<keyword evidence="3" id="KW-1003">Cell membrane</keyword>
<dbReference type="EMBL" id="FOAN01000002">
    <property type="protein sequence ID" value="SEK90761.1"/>
    <property type="molecule type" value="Genomic_DNA"/>
</dbReference>
<gene>
    <name evidence="8" type="ORF">SAMN04515666_102330</name>
</gene>
<feature type="transmembrane region" description="Helical" evidence="7">
    <location>
        <begin position="12"/>
        <end position="30"/>
    </location>
</feature>
<comment type="subcellular location">
    <subcellularLocation>
        <location evidence="1">Cell membrane</location>
        <topology evidence="1">Multi-pass membrane protein</topology>
    </subcellularLocation>
</comment>
<evidence type="ECO:0000313" key="8">
    <source>
        <dbReference type="EMBL" id="SEK90761.1"/>
    </source>
</evidence>
<feature type="transmembrane region" description="Helical" evidence="7">
    <location>
        <begin position="42"/>
        <end position="66"/>
    </location>
</feature>
<protein>
    <submittedName>
        <fullName evidence="8">Putative oxidoreductase</fullName>
    </submittedName>
</protein>
<evidence type="ECO:0000256" key="2">
    <source>
        <dbReference type="ARBA" id="ARBA00006679"/>
    </source>
</evidence>
<evidence type="ECO:0000256" key="6">
    <source>
        <dbReference type="ARBA" id="ARBA00023136"/>
    </source>
</evidence>
<evidence type="ECO:0000256" key="1">
    <source>
        <dbReference type="ARBA" id="ARBA00004651"/>
    </source>
</evidence>
<dbReference type="InterPro" id="IPR032808">
    <property type="entry name" value="DoxX"/>
</dbReference>
<reference evidence="9" key="1">
    <citation type="submission" date="2016-10" db="EMBL/GenBank/DDBJ databases">
        <authorList>
            <person name="Varghese N."/>
            <person name="Submissions S."/>
        </authorList>
    </citation>
    <scope>NUCLEOTIDE SEQUENCE [LARGE SCALE GENOMIC DNA]</scope>
    <source>
        <strain evidence="9">LMG 26383,CCUG 61248,R- 45681</strain>
    </source>
</reference>
<dbReference type="InterPro" id="IPR051907">
    <property type="entry name" value="DoxX-like_oxidoreductase"/>
</dbReference>
<comment type="similarity">
    <text evidence="2">Belongs to the DoxX family.</text>
</comment>
<keyword evidence="4 7" id="KW-0812">Transmembrane</keyword>
<evidence type="ECO:0000256" key="4">
    <source>
        <dbReference type="ARBA" id="ARBA00022692"/>
    </source>
</evidence>
<feature type="transmembrane region" description="Helical" evidence="7">
    <location>
        <begin position="105"/>
        <end position="124"/>
    </location>
</feature>
<dbReference type="Proteomes" id="UP000199664">
    <property type="component" value="Unassembled WGS sequence"/>
</dbReference>
<dbReference type="STRING" id="1036779.SAMN04515666_102330"/>
<name>A0A1H7KVC1_9HYPH</name>